<evidence type="ECO:0000259" key="5">
    <source>
        <dbReference type="PROSITE" id="PS50967"/>
    </source>
</evidence>
<keyword evidence="1" id="KW-0547">Nucleotide-binding</keyword>
<dbReference type="SUPFAM" id="SSF47819">
    <property type="entry name" value="HRDC-like"/>
    <property type="match status" value="1"/>
</dbReference>
<dbReference type="GO" id="GO:0043138">
    <property type="term" value="F:3'-5' DNA helicase activity"/>
    <property type="evidence" value="ECO:0007669"/>
    <property type="project" value="TreeGrafter"/>
</dbReference>
<dbReference type="Pfam" id="PF00570">
    <property type="entry name" value="HRDC"/>
    <property type="match status" value="1"/>
</dbReference>
<dbReference type="InterPro" id="IPR027417">
    <property type="entry name" value="P-loop_NTPase"/>
</dbReference>
<dbReference type="InterPro" id="IPR010997">
    <property type="entry name" value="HRDC-like_sf"/>
</dbReference>
<dbReference type="PANTHER" id="PTHR11070">
    <property type="entry name" value="UVRD / RECB / PCRA DNA HELICASE FAMILY MEMBER"/>
    <property type="match status" value="1"/>
</dbReference>
<dbReference type="PROSITE" id="PS50967">
    <property type="entry name" value="HRDC"/>
    <property type="match status" value="1"/>
</dbReference>
<dbReference type="Gene3D" id="3.40.50.300">
    <property type="entry name" value="P-loop containing nucleotide triphosphate hydrolases"/>
    <property type="match status" value="1"/>
</dbReference>
<organism evidence="6">
    <name type="scientific">marine sediment metagenome</name>
    <dbReference type="NCBI Taxonomy" id="412755"/>
    <lineage>
        <taxon>unclassified sequences</taxon>
        <taxon>metagenomes</taxon>
        <taxon>ecological metagenomes</taxon>
    </lineage>
</organism>
<keyword evidence="2" id="KW-0378">Hydrolase</keyword>
<name>X0RQ03_9ZZZZ</name>
<dbReference type="EMBL" id="BARS01006593">
    <property type="protein sequence ID" value="GAF70863.1"/>
    <property type="molecule type" value="Genomic_DNA"/>
</dbReference>
<dbReference type="GO" id="GO:0000725">
    <property type="term" value="P:recombinational repair"/>
    <property type="evidence" value="ECO:0007669"/>
    <property type="project" value="TreeGrafter"/>
</dbReference>
<reference evidence="6" key="1">
    <citation type="journal article" date="2014" name="Front. Microbiol.">
        <title>High frequency of phylogenetically diverse reductive dehalogenase-homologous genes in deep subseafloor sedimentary metagenomes.</title>
        <authorList>
            <person name="Kawai M."/>
            <person name="Futagami T."/>
            <person name="Toyoda A."/>
            <person name="Takaki Y."/>
            <person name="Nishi S."/>
            <person name="Hori S."/>
            <person name="Arai W."/>
            <person name="Tsubouchi T."/>
            <person name="Morono Y."/>
            <person name="Uchiyama I."/>
            <person name="Ito T."/>
            <person name="Fujiyama A."/>
            <person name="Inagaki F."/>
            <person name="Takami H."/>
        </authorList>
    </citation>
    <scope>NUCLEOTIDE SEQUENCE</scope>
    <source>
        <strain evidence="6">Expedition CK06-06</strain>
    </source>
</reference>
<evidence type="ECO:0000256" key="3">
    <source>
        <dbReference type="ARBA" id="ARBA00022806"/>
    </source>
</evidence>
<dbReference type="GO" id="GO:0005524">
    <property type="term" value="F:ATP binding"/>
    <property type="evidence" value="ECO:0007669"/>
    <property type="project" value="UniProtKB-KW"/>
</dbReference>
<accession>X0RQ03</accession>
<comment type="caution">
    <text evidence="6">The sequence shown here is derived from an EMBL/GenBank/DDBJ whole genome shotgun (WGS) entry which is preliminary data.</text>
</comment>
<evidence type="ECO:0000313" key="6">
    <source>
        <dbReference type="EMBL" id="GAF70863.1"/>
    </source>
</evidence>
<dbReference type="InterPro" id="IPR000212">
    <property type="entry name" value="DNA_helicase_UvrD/REP"/>
</dbReference>
<dbReference type="Pfam" id="PF13361">
    <property type="entry name" value="UvrD_C"/>
    <property type="match status" value="1"/>
</dbReference>
<dbReference type="Gene3D" id="1.10.150.80">
    <property type="entry name" value="HRDC domain"/>
    <property type="match status" value="1"/>
</dbReference>
<keyword evidence="4" id="KW-0067">ATP-binding</keyword>
<dbReference type="InterPro" id="IPR014017">
    <property type="entry name" value="DNA_helicase_UvrD-like_C"/>
</dbReference>
<evidence type="ECO:0000256" key="2">
    <source>
        <dbReference type="ARBA" id="ARBA00022801"/>
    </source>
</evidence>
<dbReference type="InterPro" id="IPR002121">
    <property type="entry name" value="HRDC_dom"/>
</dbReference>
<dbReference type="InterPro" id="IPR044876">
    <property type="entry name" value="HRDC_dom_sf"/>
</dbReference>
<gene>
    <name evidence="6" type="ORF">S01H1_12824</name>
</gene>
<feature type="domain" description="HRDC" evidence="5">
    <location>
        <begin position="190"/>
        <end position="262"/>
    </location>
</feature>
<evidence type="ECO:0000256" key="1">
    <source>
        <dbReference type="ARBA" id="ARBA00022741"/>
    </source>
</evidence>
<proteinExistence type="predicted"/>
<dbReference type="GO" id="GO:0005634">
    <property type="term" value="C:nucleus"/>
    <property type="evidence" value="ECO:0007669"/>
    <property type="project" value="TreeGrafter"/>
</dbReference>
<dbReference type="PANTHER" id="PTHR11070:SF2">
    <property type="entry name" value="ATP-DEPENDENT DNA HELICASE SRS2"/>
    <property type="match status" value="1"/>
</dbReference>
<sequence length="262" mass="30469">MRLPDLQSSIEGKKDIYLIKFTSEDKEFEFVIQKIIESSLPRNEIFVLARTNRQLNELSQLMKAQDVKHVVRSDEMRKSITARKNDVTLATIHAIKGMEAEMVFVIGCTGINFPCKGSEHPVIEMVKVDEYDKEEEERRVFYVSMSRAKNNLYLTYSGKKPTYFISTNMKKMIEEKEVKVQPKEKAEISIDQSKGMIARLKDWRRELSKEHNIPAYVIMHDRTLADIAQKRPQESTELEEIYGLGPTKIMKYGEEILKIVND</sequence>
<dbReference type="AlphaFoldDB" id="X0RQ03"/>
<protein>
    <recommendedName>
        <fullName evidence="5">HRDC domain-containing protein</fullName>
    </recommendedName>
</protein>
<evidence type="ECO:0000256" key="4">
    <source>
        <dbReference type="ARBA" id="ARBA00022840"/>
    </source>
</evidence>
<dbReference type="GO" id="GO:0016787">
    <property type="term" value="F:hydrolase activity"/>
    <property type="evidence" value="ECO:0007669"/>
    <property type="project" value="UniProtKB-KW"/>
</dbReference>
<dbReference type="SMART" id="SM00341">
    <property type="entry name" value="HRDC"/>
    <property type="match status" value="1"/>
</dbReference>
<keyword evidence="3" id="KW-0347">Helicase</keyword>
<dbReference type="GO" id="GO:0003677">
    <property type="term" value="F:DNA binding"/>
    <property type="evidence" value="ECO:0007669"/>
    <property type="project" value="InterPro"/>
</dbReference>
<dbReference type="SUPFAM" id="SSF52540">
    <property type="entry name" value="P-loop containing nucleoside triphosphate hydrolases"/>
    <property type="match status" value="1"/>
</dbReference>